<evidence type="ECO:0000259" key="2">
    <source>
        <dbReference type="Pfam" id="PF08167"/>
    </source>
</evidence>
<dbReference type="Pfam" id="PF08167">
    <property type="entry name" value="RIX1"/>
    <property type="match status" value="1"/>
</dbReference>
<feature type="compositionally biased region" description="Polar residues" evidence="1">
    <location>
        <begin position="840"/>
        <end position="855"/>
    </location>
</feature>
<feature type="region of interest" description="Disordered" evidence="1">
    <location>
        <begin position="801"/>
        <end position="860"/>
    </location>
</feature>
<organism evidence="3">
    <name type="scientific">Sporisorium scitamineum</name>
    <dbReference type="NCBI Taxonomy" id="49012"/>
    <lineage>
        <taxon>Eukaryota</taxon>
        <taxon>Fungi</taxon>
        <taxon>Dikarya</taxon>
        <taxon>Basidiomycota</taxon>
        <taxon>Ustilaginomycotina</taxon>
        <taxon>Ustilaginomycetes</taxon>
        <taxon>Ustilaginales</taxon>
        <taxon>Ustilaginaceae</taxon>
        <taxon>Sporisorium</taxon>
    </lineage>
</organism>
<sequence>MSYLNTSTASSGSSGAAAFELPAPARAASRLELLLNLVASSSSDPVQADDVLAIISQSGLLARVPQDEIQHKLTVRISALISSQNALGYRLAHLWIQQDPSAWNDRLISNASTWVTQIVNLLSAPDKLLLQRDQSDRLLAAALQFATTHLFPENIASRQEFYRQVVHPNLPKFAVGLAQLLEKISSTQELEGASAFVSHLHTVLVFLDRLLHAHPAQFRPVSSRIHECVASLLYRDDAMSIPQPVFTSAAAVLSSLHLTGALASKGSEASGGSARTTQSQLWKATLEDQLHLATEAWRHATSSYQSVDAPQLDAAVQDATATRHRHFSPYPQDTLEATNLAHARIALLLGSRQRPGLISSHLRAATSRPVPIAVGKLITLALDMLRLDLTSRFKPTAEAKVCSLQAAHLPTLHTRALALIAQLAITAPAAVPLETSRVLGEICRIAEADVGATAPNPASARVRLAAMRTLVVLVGRQGIALPLDPAGRITLRLARLAVTQMARAVLQPRQTSLATSSGGDARKAKKARLYESDDMFASSGSLKDHIHTLSVEEIASTQAALQVLVAVYPLLTTALSAAHYDQMQLSIQTVLALVEALADSTCTHSATLRSKSAGFGAPSAVELLQEAIQALADLCLDSASSTLALVLPRAVPVLNRIANAPSGAGSAGVRSVAERALMAVHASRKGKFVPVAKGVGFGPRASDDLEAAPEGAKLAGASDVGHAIPSTSEASGASIIDSTTAVLGGLSRSTAKDDEAPQTTNKGGEARMDVDAITAESAELFNATGSDAATATAAVIPSASSTTLGLGLPTSPRRSPTEKRILSPDPVKPSHRPTTPRIGSPSTAHLPSLSRTGSPSLDAANAGLGGGSAVFLSPGVLASSRSPVAAASVVAPITDAAVAAAAQVVETPAVADAVQEIVDGATAETAVETTVEKEVGLLRRGGDEEEEEEDEEMPEIDMGDSDDGEDAQSGGECSVGVRGERREARGGDGGGLAVSVSLEGRRG</sequence>
<feature type="compositionally biased region" description="Acidic residues" evidence="1">
    <location>
        <begin position="943"/>
        <end position="966"/>
    </location>
</feature>
<evidence type="ECO:0000313" key="3">
    <source>
        <dbReference type="EMBL" id="CDU23938.1"/>
    </source>
</evidence>
<feature type="region of interest" description="Disordered" evidence="1">
    <location>
        <begin position="746"/>
        <end position="768"/>
    </location>
</feature>
<protein>
    <recommendedName>
        <fullName evidence="2">Pre-rRNA-processing protein RIX1 N-terminal domain-containing protein</fullName>
    </recommendedName>
</protein>
<feature type="compositionally biased region" description="Low complexity" evidence="1">
    <location>
        <begin position="993"/>
        <end position="1003"/>
    </location>
</feature>
<dbReference type="AlphaFoldDB" id="A0A127ZCT8"/>
<proteinExistence type="predicted"/>
<dbReference type="OrthoDB" id="20900at2759"/>
<reference evidence="3" key="1">
    <citation type="submission" date="2014-06" db="EMBL/GenBank/DDBJ databases">
        <authorList>
            <person name="Ju J."/>
            <person name="Zhang J."/>
        </authorList>
    </citation>
    <scope>NUCLEOTIDE SEQUENCE</scope>
    <source>
        <strain evidence="3">SscI8</strain>
    </source>
</reference>
<evidence type="ECO:0000256" key="1">
    <source>
        <dbReference type="SAM" id="MobiDB-lite"/>
    </source>
</evidence>
<gene>
    <name evidence="3" type="ORF">SPSC_02567</name>
</gene>
<accession>A0A127ZCT8</accession>
<feature type="domain" description="Pre-rRNA-processing protein RIX1 N-terminal" evidence="2">
    <location>
        <begin position="31"/>
        <end position="238"/>
    </location>
</feature>
<dbReference type="EMBL" id="LK056664">
    <property type="protein sequence ID" value="CDU23938.1"/>
    <property type="molecule type" value="Genomic_DNA"/>
</dbReference>
<name>A0A127ZCT8_9BASI</name>
<feature type="region of interest" description="Disordered" evidence="1">
    <location>
        <begin position="936"/>
        <end position="1003"/>
    </location>
</feature>
<dbReference type="InterPro" id="IPR012583">
    <property type="entry name" value="RIX1_N"/>
</dbReference>